<feature type="compositionally biased region" description="Low complexity" evidence="1">
    <location>
        <begin position="754"/>
        <end position="773"/>
    </location>
</feature>
<gene>
    <name evidence="2" type="ORF">BESB_071280</name>
</gene>
<feature type="region of interest" description="Disordered" evidence="1">
    <location>
        <begin position="1100"/>
        <end position="1129"/>
    </location>
</feature>
<organism evidence="2 3">
    <name type="scientific">Besnoitia besnoiti</name>
    <name type="common">Apicomplexan protozoan</name>
    <dbReference type="NCBI Taxonomy" id="94643"/>
    <lineage>
        <taxon>Eukaryota</taxon>
        <taxon>Sar</taxon>
        <taxon>Alveolata</taxon>
        <taxon>Apicomplexa</taxon>
        <taxon>Conoidasida</taxon>
        <taxon>Coccidia</taxon>
        <taxon>Eucoccidiorida</taxon>
        <taxon>Eimeriorina</taxon>
        <taxon>Sarcocystidae</taxon>
        <taxon>Besnoitia</taxon>
    </lineage>
</organism>
<dbReference type="GeneID" id="40312054"/>
<feature type="compositionally biased region" description="Low complexity" evidence="1">
    <location>
        <begin position="2429"/>
        <end position="2444"/>
    </location>
</feature>
<feature type="compositionally biased region" description="Low complexity" evidence="1">
    <location>
        <begin position="1779"/>
        <end position="1798"/>
    </location>
</feature>
<feature type="region of interest" description="Disordered" evidence="1">
    <location>
        <begin position="1478"/>
        <end position="1523"/>
    </location>
</feature>
<feature type="region of interest" description="Disordered" evidence="1">
    <location>
        <begin position="1303"/>
        <end position="1330"/>
    </location>
</feature>
<feature type="compositionally biased region" description="Basic and acidic residues" evidence="1">
    <location>
        <begin position="655"/>
        <end position="668"/>
    </location>
</feature>
<feature type="region of interest" description="Disordered" evidence="1">
    <location>
        <begin position="1355"/>
        <end position="1392"/>
    </location>
</feature>
<feature type="region of interest" description="Disordered" evidence="1">
    <location>
        <begin position="646"/>
        <end position="865"/>
    </location>
</feature>
<feature type="region of interest" description="Disordered" evidence="1">
    <location>
        <begin position="177"/>
        <end position="197"/>
    </location>
</feature>
<feature type="compositionally biased region" description="Basic and acidic residues" evidence="1">
    <location>
        <begin position="2048"/>
        <end position="2068"/>
    </location>
</feature>
<feature type="compositionally biased region" description="Low complexity" evidence="1">
    <location>
        <begin position="2301"/>
        <end position="2324"/>
    </location>
</feature>
<accession>A0A2A9MDE5</accession>
<feature type="compositionally biased region" description="Basic and acidic residues" evidence="1">
    <location>
        <begin position="2077"/>
        <end position="2086"/>
    </location>
</feature>
<reference evidence="2 3" key="1">
    <citation type="submission" date="2017-09" db="EMBL/GenBank/DDBJ databases">
        <title>Genome sequencing of Besnoitia besnoiti strain Bb-Ger1.</title>
        <authorList>
            <person name="Schares G."/>
            <person name="Venepally P."/>
            <person name="Lorenzi H.A."/>
        </authorList>
    </citation>
    <scope>NUCLEOTIDE SEQUENCE [LARGE SCALE GENOMIC DNA]</scope>
    <source>
        <strain evidence="2 3">Bb-Ger1</strain>
    </source>
</reference>
<dbReference type="OrthoDB" id="10483200at2759"/>
<feature type="compositionally biased region" description="Basic and acidic residues" evidence="1">
    <location>
        <begin position="2610"/>
        <end position="2626"/>
    </location>
</feature>
<feature type="compositionally biased region" description="Basic and acidic residues" evidence="1">
    <location>
        <begin position="1801"/>
        <end position="1819"/>
    </location>
</feature>
<feature type="compositionally biased region" description="Acidic residues" evidence="1">
    <location>
        <begin position="1696"/>
        <end position="1716"/>
    </location>
</feature>
<sequence>MVSGVDRRVFVSESPAAGAAPAAGVQLSPRARCYMQGREVEEWHSRVTSDVSGLPPAPSRQRPPPFPVTGFTAACASPCPPTVLREDPLSVIHKRVKTRRDPTLTYAVLVPPRLEPDRLLPPCQRFSISQTNRRPSRARRLDGASAPASAWGSRDPRVDLSTVDHVGRHVELLSTAAHTGWQSHGSSQADSRGGRDDAPLAQTRALQLRPLTSLYPPAAEVWAAWRAKRCSRSTAAVAPIPSLPVDRTEAARAFEAPLGGRAVVAGWEPEQTRSGDSLLHSVLSAPPSVAVRATLETAEADAGGGAAGLFLHRQARAGAPADRESLCEGFESPSLPYQPSAVQSHEANARTLPFPWKEASRLRDQALRHDERPLREGQAGASAPGGVFTLRGRPSRPAAETRGRSAESGLASASSYASSRRSVQGHAQACALHPSRGVRGRNQEDVSMVFCTTNGLSSSSSLPSPSSHLLYPAEAASAQGAATAALPSAASPLRPASRLQSERPHSLSPANPGGSAAGDGGFASSSARPRPPSAALPRGATPLLESEAARRAERTWQRHKRLALLERSHARDARALEPSRASADVWRPSLEELAPVAPEGRHTADDTTVDSAPGASAPFGCESPRRATVEHGGQPGFPFLLRRESREAATSAQRGDARGDAGAGDRRSAAGRGVNRLGAGACQRLPPGSCEEPERAESFEKTWNRRGGGQWDSSAETRESAAKKAFGDVHSGGSRGPADAEDKNPFNTFRTAFSSSSPSSSSRAESSFLGSSSRGEDRQPAPGSPLLWPPPCGRGEAPAPPRARPPRRRSSPPLAASHASAPSPSLPWAPAGEASASASSGESSGETPRVAGRRSSVDMECLSPRRALARARRRRAEENEARARAHAGHLRGLVTSELQELQQLELQARLACQRLHEQAEEDYGRLVSLRQRSELLRRELARWTACLSASRAAATDASVASSLESAKDGTGRRRAEGDARDADRERTLELQKLELEVDYLERLFALLTTFHAPQRGGPEDAEKREASDAFWGDDEASEACADRQSRVVALIEAGCCAGLLGEDAACSGPPETCEREPVRRRRPACTRHAEERLHWALGSGGQLERSRGDSPAQPCAAPPHAQLRAGSCPRRQRHELRRLLCHLRHKCGAAERKCLEKMDENALLCEWRLTTERLEAIVLGRRELYAQVIDQLGMTLEDRDVLLYRDAHLSLLFSSPLEQQEGSPRTLSRQLPLESSLSSSACPPSCAFPFWLPSVEHPRAWSPRTTSAPPFSSSSFSAVPFAPSFASESSASSCACPASSASRASSAASPRRSPPPVGPPRPAVCTAAASRSPLSAESFERRKLLAYLGPVTFSSPFQPQTQTREPAAKGGRPEWARAGSGARHRPPAAPQTIDHSLRLRALRLPVETAEQVLAPPEPTQHAFAPVALQASRPCGRGSPLLQVYLHRADGGVEETNAFPSERGEPAKPSAAQATTALRVDAGSAPAGRAISPERARLGDSADPANLCREERPSDPGDSDAESARRNLSLVAFSQALRELERDAEEDSCVRPLDLRAHWEKRERAERRNGGTTASCLSRLSTERETELLQAARRWAEKSRNLLAGRVERYDRMVHRVQICKRILDAWKCAPATLDEALAGLLARYAPSPLFHFDPLLAHAPMPPQTSGFRGADEDRTWNEERESDAESSEPGKSEAEDAEGEEVEEAESEDAEEEEERSQGRGARRRVDSPGKGKGRERSLQEKERQRGCGGETGGACGPPHRGAGAEASPQAQKTASPAAAGVPRQQAPAGGAAALRGARGGREMGRGRGDDGESRPADEYPSAETQKEGERNTPDRGAETAFRGDRAGQTVAARPEKQEAEQAASHKRREAAAHEELEEESGLLVTREGMCEGAAGERGASSRFALNEGRGDEGSIQSPEGGAETCRRLGRGHACDSGLASIFAKEPVCFRTSSSAVSLASCCFHPPRCFASACMGDTGGFEVVVPQTQPAKSRHDLAAFSSSFRDAVEAADCAREDARLQGAGKADPTREKAPERRVESAAGAGDDPPRNAPEDTAYDRQDARALDVVEAEEEERPAQRGDKGRVLRVKPHRNDAGEALPVSAYASPEKRRRLLPSCLHEPQTTTSLFLRSSVLRGAAPARRREAAAAPLPHETKAQAAASEEAGAQSERGGRERKKLSDRVRWKEGRWQGHGGAEARRDRDCAEVALHLRASREAGGTKEGAEPRAQRHSEGEVNAQHGTFGAGSAKSPQNKNDGAGRQEGTSESAGAAHGGMPTQGQGGAEEMQKRRRGETEDPAPRRASPGRPATRGLGTLTETSGGSEMRTGEETESRRARGSQAASSSASREKSAGGEAGDTGSCVSGSAIRSRGSSSRPRSVVPPLFPEDESLSFGVSEPWIHASGPSQSPSGPLRPWGDSGAAPVCANQLPPAASSPLAAPGEAAGDPRASRTFQPRASPLAPSPAPVWAAVGAEGHAEAQRSARKADTKETHAPDASAVGRGDRLGAAAGPGPVGTRRAAAGEAPQEAGAGARRAEEAGGGCSGAEGASVSRRKEDKAAQQREEKAARRGSEGVEGDPRREGGNGRGQASQCPRRSTQLSGDSAPGDAGATREADAGGGEATERGKQGSAPEANETDLPLRAECREYGRGAEERMREQLASKTTEERRQPDPRSAEEPDAPGASRNGARVVAATGEKEGIGQKTEDRRGEAGRLTPSGSPESAEASLRNGDEAARGDKRHPKAPESTGAGASSADQAAPRRGTASGPEPPLPRGEGLSAAGARRHSWQGTRLSQQETPCERSVGTDSRDALRRRVKKKKVKTRKEQRDRAT</sequence>
<feature type="compositionally biased region" description="Basic residues" evidence="1">
    <location>
        <begin position="2813"/>
        <end position="2822"/>
    </location>
</feature>
<feature type="region of interest" description="Disordered" evidence="1">
    <location>
        <begin position="2139"/>
        <end position="2831"/>
    </location>
</feature>
<evidence type="ECO:0000313" key="3">
    <source>
        <dbReference type="Proteomes" id="UP000224006"/>
    </source>
</evidence>
<feature type="compositionally biased region" description="Basic and acidic residues" evidence="1">
    <location>
        <begin position="2552"/>
        <end position="2583"/>
    </location>
</feature>
<feature type="compositionally biased region" description="Polar residues" evidence="1">
    <location>
        <begin position="177"/>
        <end position="190"/>
    </location>
</feature>
<feature type="compositionally biased region" description="Polar residues" evidence="1">
    <location>
        <begin position="2787"/>
        <end position="2797"/>
    </location>
</feature>
<name>A0A2A9MDE5_BESBE</name>
<feature type="region of interest" description="Disordered" evidence="1">
    <location>
        <begin position="371"/>
        <end position="420"/>
    </location>
</feature>
<feature type="compositionally biased region" description="Basic and acidic residues" evidence="1">
    <location>
        <begin position="2638"/>
        <end position="2676"/>
    </location>
</feature>
<feature type="compositionally biased region" description="Basic and acidic residues" evidence="1">
    <location>
        <begin position="2179"/>
        <end position="2206"/>
    </location>
</feature>
<dbReference type="EMBL" id="NWUJ01000007">
    <property type="protein sequence ID" value="PFH33976.1"/>
    <property type="molecule type" value="Genomic_DNA"/>
</dbReference>
<feature type="compositionally biased region" description="Basic and acidic residues" evidence="1">
    <location>
        <begin position="2214"/>
        <end position="2235"/>
    </location>
</feature>
<feature type="compositionally biased region" description="Low complexity" evidence="1">
    <location>
        <begin position="1111"/>
        <end position="1122"/>
    </location>
</feature>
<keyword evidence="3" id="KW-1185">Reference proteome</keyword>
<feature type="compositionally biased region" description="Low complexity" evidence="1">
    <location>
        <begin position="486"/>
        <end position="497"/>
    </location>
</feature>
<feature type="compositionally biased region" description="Basic and acidic residues" evidence="1">
    <location>
        <begin position="692"/>
        <end position="703"/>
    </location>
</feature>
<feature type="compositionally biased region" description="Low complexity" evidence="1">
    <location>
        <begin position="2363"/>
        <end position="2382"/>
    </location>
</feature>
<feature type="region of interest" description="Disordered" evidence="1">
    <location>
        <begin position="486"/>
        <end position="543"/>
    </location>
</feature>
<feature type="compositionally biased region" description="Gly residues" evidence="1">
    <location>
        <begin position="1748"/>
        <end position="1757"/>
    </location>
</feature>
<dbReference type="VEuPathDB" id="ToxoDB:BESB_071280"/>
<feature type="region of interest" description="Disordered" evidence="1">
    <location>
        <begin position="129"/>
        <end position="156"/>
    </location>
</feature>
<dbReference type="Proteomes" id="UP000224006">
    <property type="component" value="Unassembled WGS sequence"/>
</dbReference>
<dbReference type="RefSeq" id="XP_029217985.1">
    <property type="nucleotide sequence ID" value="XM_029365501.1"/>
</dbReference>
<feature type="region of interest" description="Disordered" evidence="1">
    <location>
        <begin position="2020"/>
        <end position="2110"/>
    </location>
</feature>
<feature type="region of interest" description="Disordered" evidence="1">
    <location>
        <begin position="1661"/>
        <end position="1886"/>
    </location>
</feature>
<feature type="compositionally biased region" description="Basic and acidic residues" evidence="1">
    <location>
        <begin position="2028"/>
        <end position="2040"/>
    </location>
</feature>
<feature type="compositionally biased region" description="Basic and acidic residues" evidence="1">
    <location>
        <begin position="715"/>
        <end position="727"/>
    </location>
</feature>
<feature type="compositionally biased region" description="Low complexity" evidence="1">
    <location>
        <begin position="406"/>
        <end position="420"/>
    </location>
</feature>
<evidence type="ECO:0000256" key="1">
    <source>
        <dbReference type="SAM" id="MobiDB-lite"/>
    </source>
</evidence>
<feature type="compositionally biased region" description="Low complexity" evidence="1">
    <location>
        <begin position="2455"/>
        <end position="2473"/>
    </location>
</feature>
<feature type="compositionally biased region" description="Basic and acidic residues" evidence="1">
    <location>
        <begin position="2695"/>
        <end position="2711"/>
    </location>
</feature>
<feature type="compositionally biased region" description="Low complexity" evidence="1">
    <location>
        <begin position="2148"/>
        <end position="2171"/>
    </location>
</feature>
<feature type="compositionally biased region" description="Polar residues" evidence="1">
    <location>
        <begin position="2587"/>
        <end position="2601"/>
    </location>
</feature>
<feature type="compositionally biased region" description="Basic and acidic residues" evidence="1">
    <location>
        <begin position="965"/>
        <end position="984"/>
    </location>
</feature>
<dbReference type="KEGG" id="bbes:BESB_071280"/>
<evidence type="ECO:0000313" key="2">
    <source>
        <dbReference type="EMBL" id="PFH33976.1"/>
    </source>
</evidence>
<comment type="caution">
    <text evidence="2">The sequence shown here is derived from an EMBL/GenBank/DDBJ whole genome shotgun (WGS) entry which is preliminary data.</text>
</comment>
<feature type="compositionally biased region" description="Basic and acidic residues" evidence="1">
    <location>
        <begin position="2475"/>
        <end position="2493"/>
    </location>
</feature>
<feature type="compositionally biased region" description="Pro residues" evidence="1">
    <location>
        <begin position="1312"/>
        <end position="1322"/>
    </location>
</feature>
<feature type="compositionally biased region" description="Basic and acidic residues" evidence="1">
    <location>
        <begin position="2326"/>
        <end position="2335"/>
    </location>
</feature>
<feature type="region of interest" description="Disordered" evidence="1">
    <location>
        <begin position="1454"/>
        <end position="1473"/>
    </location>
</feature>
<feature type="compositionally biased region" description="Pro residues" evidence="1">
    <location>
        <begin position="787"/>
        <end position="803"/>
    </location>
</feature>
<feature type="compositionally biased region" description="Basic and acidic residues" evidence="1">
    <location>
        <begin position="1826"/>
        <end position="1847"/>
    </location>
</feature>
<feature type="compositionally biased region" description="Basic and acidic residues" evidence="1">
    <location>
        <begin position="1725"/>
        <end position="1747"/>
    </location>
</feature>
<feature type="compositionally biased region" description="Polar residues" evidence="1">
    <location>
        <begin position="1355"/>
        <end position="1364"/>
    </location>
</feature>
<feature type="compositionally biased region" description="Low complexity" evidence="1">
    <location>
        <begin position="2517"/>
        <end position="2532"/>
    </location>
</feature>
<feature type="compositionally biased region" description="Low complexity" evidence="1">
    <location>
        <begin position="811"/>
        <end position="846"/>
    </location>
</feature>
<protein>
    <submittedName>
        <fullName evidence="2">Uncharacterized protein</fullName>
    </submittedName>
</protein>
<feature type="compositionally biased region" description="Basic and acidic residues" evidence="1">
    <location>
        <begin position="1670"/>
        <end position="1680"/>
    </location>
</feature>
<proteinExistence type="predicted"/>
<feature type="region of interest" description="Disordered" evidence="1">
    <location>
        <begin position="958"/>
        <end position="984"/>
    </location>
</feature>